<dbReference type="Pfam" id="PF01266">
    <property type="entry name" value="DAO"/>
    <property type="match status" value="1"/>
</dbReference>
<dbReference type="EMBL" id="JABEVU030000001">
    <property type="protein sequence ID" value="MDB0581192.1"/>
    <property type="molecule type" value="Genomic_DNA"/>
</dbReference>
<dbReference type="GO" id="GO:0051537">
    <property type="term" value="F:2 iron, 2 sulfur cluster binding"/>
    <property type="evidence" value="ECO:0007669"/>
    <property type="project" value="UniProtKB-KW"/>
</dbReference>
<dbReference type="GO" id="GO:0016705">
    <property type="term" value="F:oxidoreductase activity, acting on paired donors, with incorporation or reduction of molecular oxygen"/>
    <property type="evidence" value="ECO:0007669"/>
    <property type="project" value="UniProtKB-ARBA"/>
</dbReference>
<evidence type="ECO:0000256" key="2">
    <source>
        <dbReference type="ARBA" id="ARBA00022723"/>
    </source>
</evidence>
<dbReference type="PROSITE" id="PS51296">
    <property type="entry name" value="RIESKE"/>
    <property type="match status" value="1"/>
</dbReference>
<dbReference type="EMBL" id="JXII01000009">
    <property type="protein sequence ID" value="KIH69905.1"/>
    <property type="molecule type" value="Genomic_DNA"/>
</dbReference>
<evidence type="ECO:0000256" key="1">
    <source>
        <dbReference type="ARBA" id="ARBA00022714"/>
    </source>
</evidence>
<dbReference type="RefSeq" id="WP_040106546.1">
    <property type="nucleotide sequence ID" value="NZ_JABEVU030000001.1"/>
</dbReference>
<protein>
    <submittedName>
        <fullName evidence="8">FAD-dependent oxidoreductase</fullName>
    </submittedName>
</protein>
<reference evidence="7 9" key="1">
    <citation type="submission" date="2015-01" db="EMBL/GenBank/DDBJ databases">
        <title>Genome sequences of high lactate-tolerant strain Salinicoccus roseus W12 with industrial interest.</title>
        <authorList>
            <person name="Wang H."/>
            <person name="Yu B."/>
        </authorList>
    </citation>
    <scope>NUCLEOTIDE SEQUENCE [LARGE SCALE GENOMIC DNA]</scope>
    <source>
        <strain evidence="7 9">W12</strain>
    </source>
</reference>
<evidence type="ECO:0000256" key="5">
    <source>
        <dbReference type="ARBA" id="ARBA00023157"/>
    </source>
</evidence>
<keyword evidence="4" id="KW-0411">Iron-sulfur</keyword>
<feature type="domain" description="Rieske" evidence="6">
    <location>
        <begin position="423"/>
        <end position="514"/>
    </location>
</feature>
<dbReference type="PANTHER" id="PTHR13847:SF274">
    <property type="entry name" value="RIESKE 2FE-2S IRON-SULFUR PROTEIN YHFW-RELATED"/>
    <property type="match status" value="1"/>
</dbReference>
<dbReference type="SUPFAM" id="SSF51905">
    <property type="entry name" value="FAD/NAD(P)-binding domain"/>
    <property type="match status" value="1"/>
</dbReference>
<evidence type="ECO:0000313" key="9">
    <source>
        <dbReference type="Proteomes" id="UP000031546"/>
    </source>
</evidence>
<dbReference type="OrthoDB" id="9767869at2"/>
<keyword evidence="5" id="KW-1015">Disulfide bond</keyword>
<dbReference type="AlphaFoldDB" id="A0A0C2H7U9"/>
<name>A0A0C2H7U9_9STAP</name>
<evidence type="ECO:0000259" key="6">
    <source>
        <dbReference type="PROSITE" id="PS51296"/>
    </source>
</evidence>
<accession>A0A0C2H7U9</accession>
<dbReference type="PRINTS" id="PR00162">
    <property type="entry name" value="RIESKE"/>
</dbReference>
<reference evidence="8" key="2">
    <citation type="submission" date="2020-04" db="EMBL/GenBank/DDBJ databases">
        <authorList>
            <person name="Tanveer F."/>
            <person name="Xie Y."/>
            <person name="Shinwari Z.K."/>
        </authorList>
    </citation>
    <scope>NUCLEOTIDE SEQUENCE</scope>
    <source>
        <strain evidence="8">MOSEL-ME25</strain>
    </source>
</reference>
<dbReference type="GO" id="GO:0004497">
    <property type="term" value="F:monooxygenase activity"/>
    <property type="evidence" value="ECO:0007669"/>
    <property type="project" value="UniProtKB-ARBA"/>
</dbReference>
<organism evidence="7 9">
    <name type="scientific">Salinicoccus roseus</name>
    <dbReference type="NCBI Taxonomy" id="45670"/>
    <lineage>
        <taxon>Bacteria</taxon>
        <taxon>Bacillati</taxon>
        <taxon>Bacillota</taxon>
        <taxon>Bacilli</taxon>
        <taxon>Bacillales</taxon>
        <taxon>Staphylococcaceae</taxon>
        <taxon>Salinicoccus</taxon>
    </lineage>
</organism>
<dbReference type="InterPro" id="IPR017941">
    <property type="entry name" value="Rieske_2Fe-2S"/>
</dbReference>
<keyword evidence="2" id="KW-0479">Metal-binding</keyword>
<reference evidence="8" key="3">
    <citation type="submission" date="2022-12" db="EMBL/GenBank/DDBJ databases">
        <title>Genome analysis and biological profiling of marine Salinicoccus roseus MOSEL-ME25.</title>
        <authorList>
            <person name="Mirza F.T."/>
            <person name="Xie Y."/>
            <person name="Shinwari Z.K."/>
        </authorList>
    </citation>
    <scope>NUCLEOTIDE SEQUENCE</scope>
    <source>
        <strain evidence="8">MOSEL-ME25</strain>
    </source>
</reference>
<sequence length="514" mass="57860">MSEFNNDNISFWTDTVDLPSYPTLENDTSTEVLVVGAGITGLMNAYKLAMQGRKVMVLEANKVLTGTTANTTARLMAQQGPLYSQISKQKDKETARLYYESQMAAIDEIESISRKHNIDCDFRRVDGVMYAENESSVKDLEREAKVYEDLGIDGSLLKEQFDLPFETVAQLVMRNQGEFHPLKFLKGILEVLEEKGVEIYEHVMGKGVEGNTLKTSEGISIDFEHLVVATHFPFLDYQGFYFNSFKINRSYGLVVTTSTPPSEDLSLNGFDGPGLTTRNIVNPDKELPTVLFGGLGHMSYDEQDMTGQLEKLRLYADQKTTNHERLYAFRAQDQMTVDSLPYIGYFDQKHDNRFIASGFNKYGMTNGVLSSMIISDLIAGNENRYHDMVSPHRKKGTFAQLKQFATTPLESLGVEAKNMLKNYPDINEANLSAGEGAVVQDGIMKKGLYRDEDSNEYLVVDNRCTHMGCSLSWNQEDRTWDCPCHGSRFNFKGNVIEGPATEDLDVEIKKTDDE</sequence>
<evidence type="ECO:0000313" key="8">
    <source>
        <dbReference type="EMBL" id="MDB0581192.1"/>
    </source>
</evidence>
<dbReference type="GeneID" id="77845943"/>
<evidence type="ECO:0000313" key="7">
    <source>
        <dbReference type="EMBL" id="KIH69905.1"/>
    </source>
</evidence>
<comment type="caution">
    <text evidence="7">The sequence shown here is derived from an EMBL/GenBank/DDBJ whole genome shotgun (WGS) entry which is preliminary data.</text>
</comment>
<proteinExistence type="predicted"/>
<dbReference type="Gene3D" id="2.102.10.10">
    <property type="entry name" value="Rieske [2Fe-2S] iron-sulphur domain"/>
    <property type="match status" value="1"/>
</dbReference>
<keyword evidence="1" id="KW-0001">2Fe-2S</keyword>
<dbReference type="GO" id="GO:0005737">
    <property type="term" value="C:cytoplasm"/>
    <property type="evidence" value="ECO:0007669"/>
    <property type="project" value="TreeGrafter"/>
</dbReference>
<dbReference type="Gene3D" id="3.30.9.10">
    <property type="entry name" value="D-Amino Acid Oxidase, subunit A, domain 2"/>
    <property type="match status" value="1"/>
</dbReference>
<dbReference type="GO" id="GO:0016020">
    <property type="term" value="C:membrane"/>
    <property type="evidence" value="ECO:0007669"/>
    <property type="project" value="InterPro"/>
</dbReference>
<dbReference type="InterPro" id="IPR005805">
    <property type="entry name" value="Rieske_Fe-S_prot_C"/>
</dbReference>
<keyword evidence="3" id="KW-0408">Iron</keyword>
<evidence type="ECO:0000256" key="4">
    <source>
        <dbReference type="ARBA" id="ARBA00023014"/>
    </source>
</evidence>
<gene>
    <name evidence="8" type="ORF">F7P68_0011695</name>
    <name evidence="7" type="ORF">SN16_10285</name>
</gene>
<evidence type="ECO:0000256" key="3">
    <source>
        <dbReference type="ARBA" id="ARBA00023004"/>
    </source>
</evidence>
<dbReference type="SUPFAM" id="SSF50022">
    <property type="entry name" value="ISP domain"/>
    <property type="match status" value="1"/>
</dbReference>
<dbReference type="InterPro" id="IPR006076">
    <property type="entry name" value="FAD-dep_OxRdtase"/>
</dbReference>
<dbReference type="InterPro" id="IPR036188">
    <property type="entry name" value="FAD/NAD-bd_sf"/>
</dbReference>
<keyword evidence="10" id="KW-1185">Reference proteome</keyword>
<dbReference type="Gene3D" id="3.50.50.60">
    <property type="entry name" value="FAD/NAD(P)-binding domain"/>
    <property type="match status" value="1"/>
</dbReference>
<evidence type="ECO:0000313" key="10">
    <source>
        <dbReference type="Proteomes" id="UP000527860"/>
    </source>
</evidence>
<dbReference type="PANTHER" id="PTHR13847">
    <property type="entry name" value="SARCOSINE DEHYDROGENASE-RELATED"/>
    <property type="match status" value="1"/>
</dbReference>
<dbReference type="Proteomes" id="UP000527860">
    <property type="component" value="Unassembled WGS sequence"/>
</dbReference>
<dbReference type="STRING" id="45670.SN16_10285"/>
<dbReference type="InterPro" id="IPR036922">
    <property type="entry name" value="Rieske_2Fe-2S_sf"/>
</dbReference>
<dbReference type="GO" id="GO:0046872">
    <property type="term" value="F:metal ion binding"/>
    <property type="evidence" value="ECO:0007669"/>
    <property type="project" value="UniProtKB-KW"/>
</dbReference>
<dbReference type="Proteomes" id="UP000031546">
    <property type="component" value="Unassembled WGS sequence"/>
</dbReference>
<dbReference type="Pfam" id="PF00355">
    <property type="entry name" value="Rieske"/>
    <property type="match status" value="1"/>
</dbReference>